<feature type="compositionally biased region" description="Polar residues" evidence="3">
    <location>
        <begin position="103"/>
        <end position="115"/>
    </location>
</feature>
<evidence type="ECO:0000256" key="1">
    <source>
        <dbReference type="ARBA" id="ARBA00022741"/>
    </source>
</evidence>
<dbReference type="PANTHER" id="PTHR45782">
    <property type="entry name" value="MITOCHONDRIAL RIBOSOME-ASSOCIATED GTPASE 1"/>
    <property type="match status" value="1"/>
</dbReference>
<evidence type="ECO:0000313" key="5">
    <source>
        <dbReference type="EMBL" id="KAG2658825.1"/>
    </source>
</evidence>
<name>A0A8T0XHW8_PANVG</name>
<keyword evidence="2" id="KW-0342">GTP-binding</keyword>
<dbReference type="EMBL" id="CM029037">
    <property type="protein sequence ID" value="KAG2658825.1"/>
    <property type="molecule type" value="Genomic_DNA"/>
</dbReference>
<evidence type="ECO:0000256" key="2">
    <source>
        <dbReference type="ARBA" id="ARBA00023134"/>
    </source>
</evidence>
<dbReference type="PANTHER" id="PTHR45782:SF1">
    <property type="entry name" value="DAR GTPASE 2, MITOCHONDRIAL"/>
    <property type="match status" value="1"/>
</dbReference>
<feature type="domain" description="G" evidence="4">
    <location>
        <begin position="17"/>
        <end position="93"/>
    </location>
</feature>
<accession>A0A8T0XHW8</accession>
<dbReference type="InterPro" id="IPR027417">
    <property type="entry name" value="P-loop_NTPase"/>
</dbReference>
<keyword evidence="6" id="KW-1185">Reference proteome</keyword>
<organism evidence="5 6">
    <name type="scientific">Panicum virgatum</name>
    <name type="common">Blackwell switchgrass</name>
    <dbReference type="NCBI Taxonomy" id="38727"/>
    <lineage>
        <taxon>Eukaryota</taxon>
        <taxon>Viridiplantae</taxon>
        <taxon>Streptophyta</taxon>
        <taxon>Embryophyta</taxon>
        <taxon>Tracheophyta</taxon>
        <taxon>Spermatophyta</taxon>
        <taxon>Magnoliopsida</taxon>
        <taxon>Liliopsida</taxon>
        <taxon>Poales</taxon>
        <taxon>Poaceae</taxon>
        <taxon>PACMAD clade</taxon>
        <taxon>Panicoideae</taxon>
        <taxon>Panicodae</taxon>
        <taxon>Paniceae</taxon>
        <taxon>Panicinae</taxon>
        <taxon>Panicum</taxon>
        <taxon>Panicum sect. Hiantes</taxon>
    </lineage>
</organism>
<reference evidence="5 6" key="1">
    <citation type="submission" date="2020-05" db="EMBL/GenBank/DDBJ databases">
        <title>WGS assembly of Panicum virgatum.</title>
        <authorList>
            <person name="Lovell J.T."/>
            <person name="Jenkins J."/>
            <person name="Shu S."/>
            <person name="Juenger T.E."/>
            <person name="Schmutz J."/>
        </authorList>
    </citation>
    <scope>NUCLEOTIDE SEQUENCE [LARGE SCALE GENOMIC DNA]</scope>
    <source>
        <strain evidence="6">cv. AP13</strain>
    </source>
</reference>
<keyword evidence="1" id="KW-0547">Nucleotide-binding</keyword>
<gene>
    <name evidence="5" type="ORF">PVAP13_1KG317800</name>
</gene>
<dbReference type="SUPFAM" id="SSF52540">
    <property type="entry name" value="P-loop containing nucleoside triphosphate hydrolases"/>
    <property type="match status" value="1"/>
</dbReference>
<dbReference type="Gene3D" id="3.40.50.300">
    <property type="entry name" value="P-loop containing nucleotide triphosphate hydrolases"/>
    <property type="match status" value="1"/>
</dbReference>
<evidence type="ECO:0000313" key="6">
    <source>
        <dbReference type="Proteomes" id="UP000823388"/>
    </source>
</evidence>
<comment type="caution">
    <text evidence="5">The sequence shown here is derived from an EMBL/GenBank/DDBJ whole genome shotgun (WGS) entry which is preliminary data.</text>
</comment>
<dbReference type="Proteomes" id="UP000823388">
    <property type="component" value="Chromosome 1K"/>
</dbReference>
<protein>
    <recommendedName>
        <fullName evidence="4">G domain-containing protein</fullName>
    </recommendedName>
</protein>
<proteinExistence type="predicted"/>
<dbReference type="GO" id="GO:0003924">
    <property type="term" value="F:GTPase activity"/>
    <property type="evidence" value="ECO:0007669"/>
    <property type="project" value="TreeGrafter"/>
</dbReference>
<dbReference type="GO" id="GO:0005739">
    <property type="term" value="C:mitochondrion"/>
    <property type="evidence" value="ECO:0007669"/>
    <property type="project" value="TreeGrafter"/>
</dbReference>
<evidence type="ECO:0000259" key="4">
    <source>
        <dbReference type="Pfam" id="PF01926"/>
    </source>
</evidence>
<feature type="region of interest" description="Disordered" evidence="3">
    <location>
        <begin position="99"/>
        <end position="122"/>
    </location>
</feature>
<dbReference type="AlphaFoldDB" id="A0A8T0XHW8"/>
<dbReference type="InterPro" id="IPR006073">
    <property type="entry name" value="GTP-bd"/>
</dbReference>
<dbReference type="GO" id="GO:0005525">
    <property type="term" value="F:GTP binding"/>
    <property type="evidence" value="ECO:0007669"/>
    <property type="project" value="UniProtKB-KW"/>
</dbReference>
<evidence type="ECO:0000256" key="3">
    <source>
        <dbReference type="SAM" id="MobiDB-lite"/>
    </source>
</evidence>
<dbReference type="GO" id="GO:0032543">
    <property type="term" value="P:mitochondrial translation"/>
    <property type="evidence" value="ECO:0007669"/>
    <property type="project" value="TreeGrafter"/>
</dbReference>
<sequence>MHQIGRIGAAEKGKLKHAIVSSHPGETRDISGYKVASHLNIYVLDTPGVLSPRFANDDSGSRLALTGAITGSLLDEYDIAQFLLAVVNSREEYRRWENLNEEGGSSSNDNANTSRSHNKKRQYVSDHTQDFVVKAVRQVLFETISSFKVDLVKEDELRRLIDCQFVSLQEAFKVSTESSEDVGKSIALKLLNLYRTGRLGHYTLDHVPDVRQELAA</sequence>
<dbReference type="Pfam" id="PF01926">
    <property type="entry name" value="MMR_HSR1"/>
    <property type="match status" value="1"/>
</dbReference>